<sequence>MNYWLVKSEPDVYHFDTLVKDKKTVWDGVRNFAARLHLKAMKKGDIVLFYHSTGEKAVVGIAKIVKEWYPEPGEPDWAVVELAPERKLKKPVTLAQVKADKRLSEMKLVKLSRLSVQPVTPAEFDMILAKSEEK</sequence>
<dbReference type="EMBL" id="BHXQ01000007">
    <property type="protein sequence ID" value="GCC53370.1"/>
    <property type="molecule type" value="Genomic_DNA"/>
</dbReference>
<keyword evidence="3" id="KW-1185">Reference proteome</keyword>
<dbReference type="PANTHER" id="PTHR14087">
    <property type="entry name" value="THYMOCYTE NUCLEAR PROTEIN 1"/>
    <property type="match status" value="1"/>
</dbReference>
<dbReference type="Gene3D" id="3.10.590.10">
    <property type="entry name" value="ph1033 like domains"/>
    <property type="match status" value="1"/>
</dbReference>
<name>A0A401UET5_9BACT</name>
<protein>
    <submittedName>
        <fullName evidence="2">EVE domain-containing protein</fullName>
    </submittedName>
</protein>
<dbReference type="AlphaFoldDB" id="A0A401UET5"/>
<dbReference type="InterPro" id="IPR002740">
    <property type="entry name" value="EVE_domain"/>
</dbReference>
<evidence type="ECO:0000259" key="1">
    <source>
        <dbReference type="Pfam" id="PF01878"/>
    </source>
</evidence>
<comment type="caution">
    <text evidence="2">The sequence shown here is derived from an EMBL/GenBank/DDBJ whole genome shotgun (WGS) entry which is preliminary data.</text>
</comment>
<dbReference type="SUPFAM" id="SSF88697">
    <property type="entry name" value="PUA domain-like"/>
    <property type="match status" value="1"/>
</dbReference>
<dbReference type="PANTHER" id="PTHR14087:SF7">
    <property type="entry name" value="THYMOCYTE NUCLEAR PROTEIN 1"/>
    <property type="match status" value="1"/>
</dbReference>
<dbReference type="CDD" id="cd21133">
    <property type="entry name" value="EVE"/>
    <property type="match status" value="1"/>
</dbReference>
<dbReference type="InterPro" id="IPR047197">
    <property type="entry name" value="THYN1-like_EVE"/>
</dbReference>
<dbReference type="InterPro" id="IPR052181">
    <property type="entry name" value="5hmC_binding"/>
</dbReference>
<dbReference type="InterPro" id="IPR015947">
    <property type="entry name" value="PUA-like_sf"/>
</dbReference>
<dbReference type="RefSeq" id="WP_127124017.1">
    <property type="nucleotide sequence ID" value="NZ_BHXQ01000007.1"/>
</dbReference>
<reference evidence="2 3" key="1">
    <citation type="submission" date="2018-11" db="EMBL/GenBank/DDBJ databases">
        <title>Chryseotalea sanarue gen. nov., sp., nov., a member of the family Cytophagaceae, isolated from a brackish lake in Hamamatsu Japan.</title>
        <authorList>
            <person name="Maejima Y."/>
            <person name="Iino T."/>
            <person name="Muraguchi Y."/>
            <person name="Fukuda K."/>
            <person name="Ohkuma M."/>
            <person name="Moriuchi R."/>
            <person name="Dohra H."/>
            <person name="Kimbara K."/>
            <person name="Shintani M."/>
        </authorList>
    </citation>
    <scope>NUCLEOTIDE SEQUENCE [LARGE SCALE GENOMIC DNA]</scope>
    <source>
        <strain evidence="2 3">Ys</strain>
    </source>
</reference>
<feature type="domain" description="EVE" evidence="1">
    <location>
        <begin position="2"/>
        <end position="129"/>
    </location>
</feature>
<proteinExistence type="predicted"/>
<organism evidence="2 3">
    <name type="scientific">Chryseotalea sanaruensis</name>
    <dbReference type="NCBI Taxonomy" id="2482724"/>
    <lineage>
        <taxon>Bacteria</taxon>
        <taxon>Pseudomonadati</taxon>
        <taxon>Bacteroidota</taxon>
        <taxon>Cytophagia</taxon>
        <taxon>Cytophagales</taxon>
        <taxon>Chryseotaleaceae</taxon>
        <taxon>Chryseotalea</taxon>
    </lineage>
</organism>
<gene>
    <name evidence="2" type="ORF">SanaruYs_36130</name>
</gene>
<evidence type="ECO:0000313" key="3">
    <source>
        <dbReference type="Proteomes" id="UP000288227"/>
    </source>
</evidence>
<accession>A0A401UET5</accession>
<dbReference type="OrthoDB" id="9791347at2"/>
<dbReference type="Proteomes" id="UP000288227">
    <property type="component" value="Unassembled WGS sequence"/>
</dbReference>
<evidence type="ECO:0000313" key="2">
    <source>
        <dbReference type="EMBL" id="GCC53370.1"/>
    </source>
</evidence>
<dbReference type="Pfam" id="PF01878">
    <property type="entry name" value="EVE"/>
    <property type="match status" value="1"/>
</dbReference>